<evidence type="ECO:0000313" key="2">
    <source>
        <dbReference type="EMBL" id="KAG2628633.1"/>
    </source>
</evidence>
<accession>A0A8T0V6Z0</accession>
<dbReference type="AlphaFoldDB" id="A0A8T0V6Z0"/>
<feature type="region of interest" description="Disordered" evidence="1">
    <location>
        <begin position="86"/>
        <end position="160"/>
    </location>
</feature>
<organism evidence="2 3">
    <name type="scientific">Panicum virgatum</name>
    <name type="common">Blackwell switchgrass</name>
    <dbReference type="NCBI Taxonomy" id="38727"/>
    <lineage>
        <taxon>Eukaryota</taxon>
        <taxon>Viridiplantae</taxon>
        <taxon>Streptophyta</taxon>
        <taxon>Embryophyta</taxon>
        <taxon>Tracheophyta</taxon>
        <taxon>Spermatophyta</taxon>
        <taxon>Magnoliopsida</taxon>
        <taxon>Liliopsida</taxon>
        <taxon>Poales</taxon>
        <taxon>Poaceae</taxon>
        <taxon>PACMAD clade</taxon>
        <taxon>Panicoideae</taxon>
        <taxon>Panicodae</taxon>
        <taxon>Paniceae</taxon>
        <taxon>Panicinae</taxon>
        <taxon>Panicum</taxon>
        <taxon>Panicum sect. Hiantes</taxon>
    </lineage>
</organism>
<evidence type="ECO:0000256" key="1">
    <source>
        <dbReference type="SAM" id="MobiDB-lite"/>
    </source>
</evidence>
<sequence>MGPREAPTPRVLCRCHSRTAACSPPRIPTVQSSSGFAGAAELQRPRLRRSRRYPRAAARSPLARAAAPAPPPLSCGSLAAGPSCAAGPQRLWPAHRHPQSAACSPPPLPSSDLPTCRCSSLHGVPPPRAPGRRLGQARATPRQARAPSRQQTSRAGPLFV</sequence>
<evidence type="ECO:0000313" key="3">
    <source>
        <dbReference type="Proteomes" id="UP000823388"/>
    </source>
</evidence>
<feature type="region of interest" description="Disordered" evidence="1">
    <location>
        <begin position="26"/>
        <end position="72"/>
    </location>
</feature>
<reference evidence="2" key="1">
    <citation type="submission" date="2020-05" db="EMBL/GenBank/DDBJ databases">
        <title>WGS assembly of Panicum virgatum.</title>
        <authorList>
            <person name="Lovell J.T."/>
            <person name="Jenkins J."/>
            <person name="Shu S."/>
            <person name="Juenger T.E."/>
            <person name="Schmutz J."/>
        </authorList>
    </citation>
    <scope>NUCLEOTIDE SEQUENCE</scope>
    <source>
        <strain evidence="2">AP13</strain>
    </source>
</reference>
<keyword evidence="3" id="KW-1185">Reference proteome</keyword>
<protein>
    <submittedName>
        <fullName evidence="2">Uncharacterized protein</fullName>
    </submittedName>
</protein>
<gene>
    <name evidence="2" type="ORF">PVAP13_3KG249000</name>
</gene>
<feature type="compositionally biased region" description="Basic residues" evidence="1">
    <location>
        <begin position="45"/>
        <end position="54"/>
    </location>
</feature>
<comment type="caution">
    <text evidence="2">The sequence shown here is derived from an EMBL/GenBank/DDBJ whole genome shotgun (WGS) entry which is preliminary data.</text>
</comment>
<feature type="compositionally biased region" description="Low complexity" evidence="1">
    <location>
        <begin position="136"/>
        <end position="160"/>
    </location>
</feature>
<dbReference type="Proteomes" id="UP000823388">
    <property type="component" value="Chromosome 3K"/>
</dbReference>
<dbReference type="EMBL" id="CM029041">
    <property type="protein sequence ID" value="KAG2628633.1"/>
    <property type="molecule type" value="Genomic_DNA"/>
</dbReference>
<proteinExistence type="predicted"/>
<name>A0A8T0V6Z0_PANVG</name>
<feature type="compositionally biased region" description="Low complexity" evidence="1">
    <location>
        <begin position="55"/>
        <end position="67"/>
    </location>
</feature>